<evidence type="ECO:0000313" key="2">
    <source>
        <dbReference type="EMBL" id="MDN4603966.1"/>
    </source>
</evidence>
<reference evidence="2" key="1">
    <citation type="submission" date="2023-03" db="EMBL/GenBank/DDBJ databases">
        <title>MT1 and MT2 Draft Genomes of Novel Species.</title>
        <authorList>
            <person name="Venkateswaran K."/>
        </authorList>
    </citation>
    <scope>NUCLEOTIDE SEQUENCE</scope>
    <source>
        <strain evidence="2">F6_3S_P_1C</strain>
    </source>
</reference>
<name>A0ABT8JFS2_9BACL</name>
<protein>
    <submittedName>
        <fullName evidence="2">Uncharacterized protein</fullName>
    </submittedName>
</protein>
<proteinExistence type="predicted"/>
<dbReference type="EMBL" id="JAROCD010000011">
    <property type="protein sequence ID" value="MDN4603966.1"/>
    <property type="molecule type" value="Genomic_DNA"/>
</dbReference>
<comment type="caution">
    <text evidence="2">The sequence shown here is derived from an EMBL/GenBank/DDBJ whole genome shotgun (WGS) entry which is preliminary data.</text>
</comment>
<evidence type="ECO:0000256" key="1">
    <source>
        <dbReference type="SAM" id="SignalP"/>
    </source>
</evidence>
<gene>
    <name evidence="2" type="ORF">P5G61_22175</name>
</gene>
<dbReference type="Proteomes" id="UP001174205">
    <property type="component" value="Unassembled WGS sequence"/>
</dbReference>
<organism evidence="2 3">
    <name type="scientific">Paenibacillus vandeheii</name>
    <dbReference type="NCBI Taxonomy" id="3035917"/>
    <lineage>
        <taxon>Bacteria</taxon>
        <taxon>Bacillati</taxon>
        <taxon>Bacillota</taxon>
        <taxon>Bacilli</taxon>
        <taxon>Bacillales</taxon>
        <taxon>Paenibacillaceae</taxon>
        <taxon>Paenibacillus</taxon>
    </lineage>
</organism>
<dbReference type="RefSeq" id="WP_024634181.1">
    <property type="nucleotide sequence ID" value="NZ_JAROCD010000011.1"/>
</dbReference>
<accession>A0ABT8JFS2</accession>
<feature type="chain" id="PRO_5045998524" evidence="1">
    <location>
        <begin position="31"/>
        <end position="265"/>
    </location>
</feature>
<keyword evidence="1" id="KW-0732">Signal</keyword>
<keyword evidence="3" id="KW-1185">Reference proteome</keyword>
<feature type="signal peptide" evidence="1">
    <location>
        <begin position="1"/>
        <end position="30"/>
    </location>
</feature>
<evidence type="ECO:0000313" key="3">
    <source>
        <dbReference type="Proteomes" id="UP001174205"/>
    </source>
</evidence>
<sequence>MSRFQNSFKMFAVLTLILSASLQFSGAAIATEKKSQNTNVYHSMGKNDQTKLIQFLYQFTNIYEELKIEKDNDEDIVRWLYDGIHSSNLKFAPELVKEKNKKSFTKDGDFYYTPYPASKVNAFLKRTLGFQLEKRNYYSSDKFLLILYKNNSYYILEPNYGGGEEFTVAQPDYLYSIGNNRFYVKFKKYSFAYDTFEESGLSYKLAFNPKHTWSSKVKAMSYEEKGGFAVVEKVVSGKTFSWRLVRFNGDSNGLTDQQIKELQKK</sequence>